<proteinExistence type="predicted"/>
<dbReference type="HOGENOM" id="CLU_2075833_0_0_1"/>
<organism evidence="2 3">
    <name type="scientific">Megaselia scalaris</name>
    <name type="common">Humpbacked fly</name>
    <name type="synonym">Phora scalaris</name>
    <dbReference type="NCBI Taxonomy" id="36166"/>
    <lineage>
        <taxon>Eukaryota</taxon>
        <taxon>Metazoa</taxon>
        <taxon>Ecdysozoa</taxon>
        <taxon>Arthropoda</taxon>
        <taxon>Hexapoda</taxon>
        <taxon>Insecta</taxon>
        <taxon>Pterygota</taxon>
        <taxon>Neoptera</taxon>
        <taxon>Endopterygota</taxon>
        <taxon>Diptera</taxon>
        <taxon>Brachycera</taxon>
        <taxon>Muscomorpha</taxon>
        <taxon>Platypezoidea</taxon>
        <taxon>Phoridae</taxon>
        <taxon>Megaseliini</taxon>
        <taxon>Megaselia</taxon>
    </lineage>
</organism>
<keyword evidence="3" id="KW-1185">Reference proteome</keyword>
<dbReference type="EMBL" id="CAQQ02134881">
    <property type="status" value="NOT_ANNOTATED_CDS"/>
    <property type="molecule type" value="Genomic_DNA"/>
</dbReference>
<name>T1GB89_MEGSC</name>
<accession>T1GB89</accession>
<evidence type="ECO:0000313" key="3">
    <source>
        <dbReference type="Proteomes" id="UP000015102"/>
    </source>
</evidence>
<reference evidence="2" key="2">
    <citation type="submission" date="2015-06" db="UniProtKB">
        <authorList>
            <consortium name="EnsemblMetazoa"/>
        </authorList>
    </citation>
    <scope>IDENTIFICATION</scope>
</reference>
<dbReference type="AlphaFoldDB" id="T1GB89"/>
<reference evidence="3" key="1">
    <citation type="submission" date="2013-02" db="EMBL/GenBank/DDBJ databases">
        <authorList>
            <person name="Hughes D."/>
        </authorList>
    </citation>
    <scope>NUCLEOTIDE SEQUENCE</scope>
    <source>
        <strain>Durham</strain>
        <strain evidence="3">NC isolate 2 -- Noor lab</strain>
    </source>
</reference>
<feature type="region of interest" description="Disordered" evidence="1">
    <location>
        <begin position="97"/>
        <end position="118"/>
    </location>
</feature>
<evidence type="ECO:0000256" key="1">
    <source>
        <dbReference type="SAM" id="MobiDB-lite"/>
    </source>
</evidence>
<dbReference type="EnsemblMetazoa" id="MESCA000512-RA">
    <property type="protein sequence ID" value="MESCA000512-PA"/>
    <property type="gene ID" value="MESCA000512"/>
</dbReference>
<evidence type="ECO:0000313" key="2">
    <source>
        <dbReference type="EnsemblMetazoa" id="MESCA000512-PA"/>
    </source>
</evidence>
<sequence>MAWSFLPPPYYMPMYQYPAPVPTTAYYTATQPPMSKALMAAPLAPASPPEQPTRNMLNINVLIKNTKIVAQVDKQKMATTINCSNGRKWERDRDCVYRNDTTPKGRAGSTSSQDDCFD</sequence>
<protein>
    <submittedName>
        <fullName evidence="2">Uncharacterized protein</fullName>
    </submittedName>
</protein>
<feature type="compositionally biased region" description="Polar residues" evidence="1">
    <location>
        <begin position="108"/>
        <end position="118"/>
    </location>
</feature>
<dbReference type="Proteomes" id="UP000015102">
    <property type="component" value="Unassembled WGS sequence"/>
</dbReference>